<dbReference type="EMBL" id="KJ194582">
    <property type="protein sequence ID" value="AHN84101.1"/>
    <property type="molecule type" value="Genomic_DNA"/>
</dbReference>
<feature type="transmembrane region" description="Helical" evidence="1">
    <location>
        <begin position="7"/>
        <end position="28"/>
    </location>
</feature>
<evidence type="ECO:0000256" key="1">
    <source>
        <dbReference type="SAM" id="Phobius"/>
    </source>
</evidence>
<keyword evidence="1" id="KW-1133">Transmembrane helix</keyword>
<reference evidence="2 3" key="1">
    <citation type="submission" date="2014-01" db="EMBL/GenBank/DDBJ databases">
        <authorList>
            <person name="Schneider V.M."/>
            <person name="Bowman C.A."/>
            <person name="Russell D.A."/>
            <person name="Pope W.H."/>
            <person name="Jacobs-Sera D."/>
            <person name="Hendrix R.W."/>
            <person name="Hatfull G.F."/>
        </authorList>
    </citation>
    <scope>NUCLEOTIDE SEQUENCE [LARGE SCALE GENOMIC DNA]</scope>
</reference>
<keyword evidence="1" id="KW-0812">Transmembrane</keyword>
<dbReference type="GeneID" id="19527270"/>
<name>X2KSS5_9CAUD</name>
<keyword evidence="1" id="KW-0472">Membrane</keyword>
<evidence type="ECO:0000313" key="3">
    <source>
        <dbReference type="Proteomes" id="UP000019737"/>
    </source>
</evidence>
<keyword evidence="3" id="KW-1185">Reference proteome</keyword>
<dbReference type="RefSeq" id="YP_009035985.1">
    <property type="nucleotide sequence ID" value="NC_024209.1"/>
</dbReference>
<sequence>MTGTQDLFVYTTLSCAAVWCAILAALHISRISRNIKSHNDRLKTAESRIHAELRVYEDKLQWIDAEMGYNNQNVPKHNIHGMPMDGVCPHGVNRRAYFRKHSGIENVPTNPCPDCVAELTPIDFTWITTCPYCMFTGEIPFVPFGESNRAKWLPDDRSEGGNVLFNCEQEEGTWKLKVIRTYEHGGVVVYEQKVPRKFTPVVMRTCPSCTNNWYQH</sequence>
<evidence type="ECO:0000313" key="2">
    <source>
        <dbReference type="EMBL" id="AHN84101.1"/>
    </source>
</evidence>
<organism evidence="2 3">
    <name type="scientific">Mycobacterium phage Hawkeye</name>
    <dbReference type="NCBI Taxonomy" id="1458711"/>
    <lineage>
        <taxon>Viruses</taxon>
        <taxon>Duplodnaviria</taxon>
        <taxon>Heunggongvirae</taxon>
        <taxon>Uroviricota</taxon>
        <taxon>Caudoviricetes</taxon>
        <taxon>Dclasvirinae</taxon>
        <taxon>Hawkeyevirus</taxon>
        <taxon>Hawkeyevirus hawkeye</taxon>
    </lineage>
</organism>
<proteinExistence type="predicted"/>
<dbReference type="KEGG" id="vg:19527270"/>
<dbReference type="OrthoDB" id="37356at10239"/>
<accession>X2KSS5</accession>
<protein>
    <submittedName>
        <fullName evidence="2">Uncharacterized protein</fullName>
    </submittedName>
</protein>
<dbReference type="Proteomes" id="UP000019737">
    <property type="component" value="Segment"/>
</dbReference>
<gene>
    <name evidence="2" type="primary">90</name>
    <name evidence="2" type="ORF">PBI_HAWKEYE_90</name>
</gene>